<dbReference type="PRINTS" id="PR00032">
    <property type="entry name" value="HTHARAC"/>
</dbReference>
<dbReference type="EMBL" id="SHKR01000017">
    <property type="protein sequence ID" value="RZU03191.1"/>
    <property type="molecule type" value="Genomic_DNA"/>
</dbReference>
<dbReference type="AlphaFoldDB" id="A0A4Q7W1R9"/>
<keyword evidence="3" id="KW-0804">Transcription</keyword>
<dbReference type="SUPFAM" id="SSF46689">
    <property type="entry name" value="Homeodomain-like"/>
    <property type="match status" value="2"/>
</dbReference>
<organism evidence="5 6">
    <name type="scientific">Kribbella rubisoli</name>
    <dbReference type="NCBI Taxonomy" id="3075929"/>
    <lineage>
        <taxon>Bacteria</taxon>
        <taxon>Bacillati</taxon>
        <taxon>Actinomycetota</taxon>
        <taxon>Actinomycetes</taxon>
        <taxon>Propionibacteriales</taxon>
        <taxon>Kribbellaceae</taxon>
        <taxon>Kribbella</taxon>
    </lineage>
</organism>
<evidence type="ECO:0000256" key="1">
    <source>
        <dbReference type="ARBA" id="ARBA00023015"/>
    </source>
</evidence>
<keyword evidence="1" id="KW-0805">Transcription regulation</keyword>
<name>A0A4Q7W1R9_9ACTN</name>
<dbReference type="PANTHER" id="PTHR43436:SF1">
    <property type="entry name" value="TRANSCRIPTIONAL REGULATORY PROTEIN"/>
    <property type="match status" value="1"/>
</dbReference>
<protein>
    <submittedName>
        <fullName evidence="5">AraC family transcriptional regulator</fullName>
    </submittedName>
</protein>
<dbReference type="Gene3D" id="1.10.10.60">
    <property type="entry name" value="Homeodomain-like"/>
    <property type="match status" value="2"/>
</dbReference>
<dbReference type="GO" id="GO:0043565">
    <property type="term" value="F:sequence-specific DNA binding"/>
    <property type="evidence" value="ECO:0007669"/>
    <property type="project" value="InterPro"/>
</dbReference>
<proteinExistence type="predicted"/>
<dbReference type="Pfam" id="PF12833">
    <property type="entry name" value="HTH_18"/>
    <property type="match status" value="1"/>
</dbReference>
<dbReference type="PROSITE" id="PS01124">
    <property type="entry name" value="HTH_ARAC_FAMILY_2"/>
    <property type="match status" value="1"/>
</dbReference>
<accession>A0A4Q7W1R9</accession>
<evidence type="ECO:0000313" key="6">
    <source>
        <dbReference type="Proteomes" id="UP000292027"/>
    </source>
</evidence>
<dbReference type="GO" id="GO:0003700">
    <property type="term" value="F:DNA-binding transcription factor activity"/>
    <property type="evidence" value="ECO:0007669"/>
    <property type="project" value="InterPro"/>
</dbReference>
<dbReference type="Pfam" id="PF06719">
    <property type="entry name" value="AraC_N"/>
    <property type="match status" value="1"/>
</dbReference>
<keyword evidence="2" id="KW-0238">DNA-binding</keyword>
<evidence type="ECO:0000259" key="4">
    <source>
        <dbReference type="PROSITE" id="PS01124"/>
    </source>
</evidence>
<dbReference type="InterPro" id="IPR020449">
    <property type="entry name" value="Tscrpt_reg_AraC-type_HTH"/>
</dbReference>
<dbReference type="InterPro" id="IPR009594">
    <property type="entry name" value="Tscrpt_reg_HTH_AraC_N"/>
</dbReference>
<evidence type="ECO:0000256" key="2">
    <source>
        <dbReference type="ARBA" id="ARBA00023125"/>
    </source>
</evidence>
<dbReference type="Proteomes" id="UP000292027">
    <property type="component" value="Unassembled WGS sequence"/>
</dbReference>
<keyword evidence="6" id="KW-1185">Reference proteome</keyword>
<evidence type="ECO:0000313" key="5">
    <source>
        <dbReference type="EMBL" id="RZU03191.1"/>
    </source>
</evidence>
<reference evidence="5 6" key="1">
    <citation type="journal article" date="2015" name="Stand. Genomic Sci.">
        <title>Genomic Encyclopedia of Bacterial and Archaeal Type Strains, Phase III: the genomes of soil and plant-associated and newly described type strains.</title>
        <authorList>
            <person name="Whitman W.B."/>
            <person name="Woyke T."/>
            <person name="Klenk H.P."/>
            <person name="Zhou Y."/>
            <person name="Lilburn T.G."/>
            <person name="Beck B.J."/>
            <person name="De Vos P."/>
            <person name="Vandamme P."/>
            <person name="Eisen J.A."/>
            <person name="Garrity G."/>
            <person name="Hugenholtz P."/>
            <person name="Kyrpides N.C."/>
        </authorList>
    </citation>
    <scope>NUCLEOTIDE SEQUENCE [LARGE SCALE GENOMIC DNA]</scope>
    <source>
        <strain evidence="5 6">VKM Ac-2540</strain>
    </source>
</reference>
<dbReference type="SMART" id="SM00342">
    <property type="entry name" value="HTH_ARAC"/>
    <property type="match status" value="1"/>
</dbReference>
<comment type="caution">
    <text evidence="5">The sequence shown here is derived from an EMBL/GenBank/DDBJ whole genome shotgun (WGS) entry which is preliminary data.</text>
</comment>
<feature type="domain" description="HTH araC/xylS-type" evidence="4">
    <location>
        <begin position="207"/>
        <end position="305"/>
    </location>
</feature>
<sequence length="315" mass="34470">MSLILAPTCAILSKWSTGEVDPLDELRTLIIRHAAGQRGHSVHLIDGVQVSRRDEPTELTASIAQPSVAIVASGVKLTMLNGVAYEYGVGQFLVTSLDLPVVGQALKASPDEPFTVVSLRLDPVEIAPLLLETPALPPQYGGLVVSDATPELLDPVVRLLRIADRPDDVRVLAPGIRREILWRLLTGEQGALVRQIGLADGMLAHISEAIRWIRRHHNEPVRVADLAELAGMSESTFHRHFRAATSMTPIQFQKQIRLQEARILLRTQATTAADVAYQVGYTSPAHFTREYHKAFGRTPGEDRTNFLSPVVAEGS</sequence>
<dbReference type="PANTHER" id="PTHR43436">
    <property type="entry name" value="ARAC-FAMILY TRANSCRIPTIONAL REGULATOR"/>
    <property type="match status" value="1"/>
</dbReference>
<gene>
    <name evidence="5" type="ORF">EV645_7216</name>
</gene>
<dbReference type="InterPro" id="IPR009057">
    <property type="entry name" value="Homeodomain-like_sf"/>
</dbReference>
<dbReference type="InterPro" id="IPR018060">
    <property type="entry name" value="HTH_AraC"/>
</dbReference>
<evidence type="ECO:0000256" key="3">
    <source>
        <dbReference type="ARBA" id="ARBA00023163"/>
    </source>
</evidence>